<dbReference type="Proteomes" id="UP001075354">
    <property type="component" value="Chromosome 9"/>
</dbReference>
<feature type="compositionally biased region" description="Basic residues" evidence="7">
    <location>
        <begin position="911"/>
        <end position="921"/>
    </location>
</feature>
<dbReference type="InterPro" id="IPR019147">
    <property type="entry name" value="SWAP_N_domain"/>
</dbReference>
<dbReference type="GO" id="GO:0003723">
    <property type="term" value="F:RNA binding"/>
    <property type="evidence" value="ECO:0007669"/>
    <property type="project" value="UniProtKB-KW"/>
</dbReference>
<feature type="compositionally biased region" description="Basic and acidic residues" evidence="7">
    <location>
        <begin position="831"/>
        <end position="841"/>
    </location>
</feature>
<dbReference type="SMART" id="SM01141">
    <property type="entry name" value="DRY_EERY"/>
    <property type="match status" value="1"/>
</dbReference>
<feature type="compositionally biased region" description="Polar residues" evidence="7">
    <location>
        <begin position="702"/>
        <end position="725"/>
    </location>
</feature>
<keyword evidence="5" id="KW-0804">Transcription</keyword>
<feature type="compositionally biased region" description="Acidic residues" evidence="7">
    <location>
        <begin position="160"/>
        <end position="171"/>
    </location>
</feature>
<sequence>MASARPLRYDSSGIKRKEETEELLVFGYSCKLFRDDEKALFIDQGKHLIPWMGDDTLKIDRYDVRGTVYDLRPLEPLGGGASDALWATLSDAERKVEQLCDEERYRALYHNEAEEALYQEEELKRLHQALDPQNSYGQVAYSYDNETEQDASGPPPNDQESVETVDEEDEPFIPPQELDIPVGMVLPDRTKLNAIIEKTAAFISTQGPQMEIILKMKQANNPQFSFLSFDCPLHAYYRHVLMAIKTGRYKTKQQREQQEQNDLENSEHYLHPSLATATKPVELAPSIPSITYKPSADCAYSMLVNKIKDRQGKLTDDNSGMWKLPAKHFREDNPPGTDQSIIAPPSDIQVIIDKMASYVIKNGRDFESVVRSKGDERFSFLDSGHKYHPYYEHKVRVYQGLESPINFTQTASDSNNVKTQKSSQSTLVKKQSPEKKPRPILLPGYEYSDDSSESDEDESDGTKGDSRGKPKLAPVSFSIKKPKEAEILKEVKSALPVEEESSDGDGDGDGDDDTSSKQLNPTPDVKPVDSEPQLADGPAPSTPEEEMRRLQQLLKEKEKQLREQEKIRRTREKQSEDIFQIEASETFPTFVPTTPHLPIPSPPAVKDAALKRTESAHDEHAIRKNPDGGKVRDVSDTSSGSQKGVVKSTVTLLNNDEFLNEIAEADVIDLTEDSPKVSDTTRLERKRKAAAFLSRLQKKPSSKNGTSRLVNDSDTISRHSTPSPTRSKRERAETAIPSFHEASIPRTSLMARLAASTHLPRQPVPDKKSMCRSHRKSESPVKSAKDKEDKSYHRQKSKRRKDSPATSESEGERPRSRSRSESYSRSPSKRRQGDDSDSEQRSHRHHKDSKSSYRKKHDAAESGEVSRDHSRVHRRHDDRVPGAQGTHGYSHGHSQPRGRVRSQGQTPQGRGRGRSPGHNHSKRTELVVSDGDSSE</sequence>
<keyword evidence="2" id="KW-0677">Repeat</keyword>
<keyword evidence="1" id="KW-0507">mRNA processing</keyword>
<dbReference type="GO" id="GO:0000395">
    <property type="term" value="P:mRNA 5'-splice site recognition"/>
    <property type="evidence" value="ECO:0007669"/>
    <property type="project" value="TreeGrafter"/>
</dbReference>
<dbReference type="InterPro" id="IPR035967">
    <property type="entry name" value="SWAP/Surp_sf"/>
</dbReference>
<keyword evidence="4" id="KW-0805">Transcription regulation</keyword>
<feature type="compositionally biased region" description="Basic and acidic residues" evidence="7">
    <location>
        <begin position="481"/>
        <end position="492"/>
    </location>
</feature>
<dbReference type="Pfam" id="PF01805">
    <property type="entry name" value="Surp"/>
    <property type="match status" value="2"/>
</dbReference>
<gene>
    <name evidence="9" type="ORF">ONE63_010920</name>
</gene>
<dbReference type="PANTHER" id="PTHR13161:SF15">
    <property type="entry name" value="SPLICING FACTOR, SUPPRESSOR OF WHITE-APRICOT HOMOLOG"/>
    <property type="match status" value="1"/>
</dbReference>
<feature type="compositionally biased region" description="Basic and acidic residues" evidence="7">
    <location>
        <begin position="858"/>
        <end position="880"/>
    </location>
</feature>
<evidence type="ECO:0000256" key="7">
    <source>
        <dbReference type="SAM" id="MobiDB-lite"/>
    </source>
</evidence>
<feature type="compositionally biased region" description="Basic residues" evidence="7">
    <location>
        <begin position="842"/>
        <end position="857"/>
    </location>
</feature>
<dbReference type="InterPro" id="IPR040397">
    <property type="entry name" value="SWAP"/>
</dbReference>
<comment type="caution">
    <text evidence="9">The sequence shown here is derived from an EMBL/GenBank/DDBJ whole genome shotgun (WGS) entry which is preliminary data.</text>
</comment>
<feature type="region of interest" description="Disordered" evidence="7">
    <location>
        <begin position="692"/>
        <end position="935"/>
    </location>
</feature>
<evidence type="ECO:0000256" key="1">
    <source>
        <dbReference type="ARBA" id="ARBA00022664"/>
    </source>
</evidence>
<dbReference type="Gene3D" id="1.10.10.790">
    <property type="entry name" value="Surp module"/>
    <property type="match status" value="2"/>
</dbReference>
<evidence type="ECO:0000313" key="10">
    <source>
        <dbReference type="Proteomes" id="UP001075354"/>
    </source>
</evidence>
<dbReference type="Pfam" id="PF09750">
    <property type="entry name" value="DRY_EERY"/>
    <property type="match status" value="1"/>
</dbReference>
<evidence type="ECO:0000256" key="6">
    <source>
        <dbReference type="ARBA" id="ARBA00023187"/>
    </source>
</evidence>
<keyword evidence="10" id="KW-1185">Reference proteome</keyword>
<feature type="compositionally biased region" description="Basic and acidic residues" evidence="7">
    <location>
        <begin position="776"/>
        <end position="792"/>
    </location>
</feature>
<feature type="domain" description="SURP motif" evidence="8">
    <location>
        <begin position="351"/>
        <end position="391"/>
    </location>
</feature>
<protein>
    <recommendedName>
        <fullName evidence="8">SURP motif domain-containing protein</fullName>
    </recommendedName>
</protein>
<evidence type="ECO:0000259" key="8">
    <source>
        <dbReference type="PROSITE" id="PS50128"/>
    </source>
</evidence>
<dbReference type="FunFam" id="1.10.10.790:FF:000002">
    <property type="entry name" value="Splicing factor 3A subunit 1"/>
    <property type="match status" value="1"/>
</dbReference>
<evidence type="ECO:0000256" key="4">
    <source>
        <dbReference type="ARBA" id="ARBA00023015"/>
    </source>
</evidence>
<keyword evidence="3" id="KW-0694">RNA-binding</keyword>
<feature type="compositionally biased region" description="Polar residues" evidence="7">
    <location>
        <begin position="409"/>
        <end position="429"/>
    </location>
</feature>
<feature type="compositionally biased region" description="Acidic residues" evidence="7">
    <location>
        <begin position="447"/>
        <end position="459"/>
    </location>
</feature>
<proteinExistence type="predicted"/>
<feature type="compositionally biased region" description="Polar residues" evidence="7">
    <location>
        <begin position="636"/>
        <end position="645"/>
    </location>
</feature>
<dbReference type="SMART" id="SM00648">
    <property type="entry name" value="SWAP"/>
    <property type="match status" value="2"/>
</dbReference>
<feature type="compositionally biased region" description="Basic and acidic residues" evidence="7">
    <location>
        <begin position="545"/>
        <end position="576"/>
    </location>
</feature>
<feature type="compositionally biased region" description="Basic and acidic residues" evidence="7">
    <location>
        <begin position="810"/>
        <end position="822"/>
    </location>
</feature>
<dbReference type="SUPFAM" id="SSF109905">
    <property type="entry name" value="Surp module (SWAP domain)"/>
    <property type="match status" value="2"/>
</dbReference>
<feature type="compositionally biased region" description="Basic and acidic residues" evidence="7">
    <location>
        <begin position="608"/>
        <end position="635"/>
    </location>
</feature>
<dbReference type="InterPro" id="IPR000061">
    <property type="entry name" value="Surp"/>
</dbReference>
<evidence type="ECO:0000313" key="9">
    <source>
        <dbReference type="EMBL" id="KAJ1524422.1"/>
    </source>
</evidence>
<keyword evidence="6" id="KW-0508">mRNA splicing</keyword>
<feature type="region of interest" description="Disordered" evidence="7">
    <location>
        <begin position="145"/>
        <end position="178"/>
    </location>
</feature>
<evidence type="ECO:0000256" key="2">
    <source>
        <dbReference type="ARBA" id="ARBA00022737"/>
    </source>
</evidence>
<feature type="compositionally biased region" description="Acidic residues" evidence="7">
    <location>
        <begin position="497"/>
        <end position="513"/>
    </location>
</feature>
<evidence type="ECO:0000256" key="5">
    <source>
        <dbReference type="ARBA" id="ARBA00023163"/>
    </source>
</evidence>
<dbReference type="PROSITE" id="PS50128">
    <property type="entry name" value="SURP"/>
    <property type="match status" value="2"/>
</dbReference>
<dbReference type="AlphaFoldDB" id="A0AAV7XIJ2"/>
<name>A0AAV7XIJ2_9NEOP</name>
<dbReference type="EMBL" id="JAPTSV010000009">
    <property type="protein sequence ID" value="KAJ1524422.1"/>
    <property type="molecule type" value="Genomic_DNA"/>
</dbReference>
<organism evidence="9 10">
    <name type="scientific">Megalurothrips usitatus</name>
    <name type="common">bean blossom thrips</name>
    <dbReference type="NCBI Taxonomy" id="439358"/>
    <lineage>
        <taxon>Eukaryota</taxon>
        <taxon>Metazoa</taxon>
        <taxon>Ecdysozoa</taxon>
        <taxon>Arthropoda</taxon>
        <taxon>Hexapoda</taxon>
        <taxon>Insecta</taxon>
        <taxon>Pterygota</taxon>
        <taxon>Neoptera</taxon>
        <taxon>Paraneoptera</taxon>
        <taxon>Thysanoptera</taxon>
        <taxon>Terebrantia</taxon>
        <taxon>Thripoidea</taxon>
        <taxon>Thripidae</taxon>
        <taxon>Megalurothrips</taxon>
    </lineage>
</organism>
<evidence type="ECO:0000256" key="3">
    <source>
        <dbReference type="ARBA" id="ARBA00022884"/>
    </source>
</evidence>
<reference evidence="9" key="1">
    <citation type="submission" date="2022-12" db="EMBL/GenBank/DDBJ databases">
        <title>Chromosome-level genome assembly of the bean flower thrips Megalurothrips usitatus.</title>
        <authorList>
            <person name="Ma L."/>
            <person name="Liu Q."/>
            <person name="Li H."/>
            <person name="Cai W."/>
        </authorList>
    </citation>
    <scope>NUCLEOTIDE SEQUENCE</scope>
    <source>
        <strain evidence="9">Cailab_2022a</strain>
    </source>
</reference>
<feature type="domain" description="SURP motif" evidence="8">
    <location>
        <begin position="195"/>
        <end position="237"/>
    </location>
</feature>
<dbReference type="PANTHER" id="PTHR13161">
    <property type="entry name" value="SPLICING FACTOR SUPPRESSOR OF WHITE APRICOT"/>
    <property type="match status" value="1"/>
</dbReference>
<accession>A0AAV7XIJ2</accession>
<feature type="region of interest" description="Disordered" evidence="7">
    <location>
        <begin position="409"/>
        <end position="645"/>
    </location>
</feature>